<evidence type="ECO:0000259" key="7">
    <source>
        <dbReference type="Pfam" id="PF03787"/>
    </source>
</evidence>
<dbReference type="OrthoDB" id="86248at2157"/>
<evidence type="ECO:0000256" key="2">
    <source>
        <dbReference type="ARBA" id="ARBA00006680"/>
    </source>
</evidence>
<dbReference type="Proteomes" id="UP000067738">
    <property type="component" value="Chromosome"/>
</dbReference>
<name>A0A0U2SJ44_9EURY</name>
<dbReference type="AlphaFoldDB" id="A0A0U2SJ44"/>
<reference evidence="8 9" key="1">
    <citation type="submission" date="2015-04" db="EMBL/GenBank/DDBJ databases">
        <title>The complete genome sequence of the rumen methanogen Methanobrevibacter millerae SM9.</title>
        <authorList>
            <person name="Leahy S.C."/>
            <person name="Kelly W.J."/>
            <person name="Pacheco D.M."/>
            <person name="Li D."/>
            <person name="Altermann E."/>
            <person name="Attwood G.T."/>
        </authorList>
    </citation>
    <scope>NUCLEOTIDE SEQUENCE [LARGE SCALE GENOMIC DNA]</scope>
    <source>
        <strain evidence="8 9">SM9</strain>
    </source>
</reference>
<dbReference type="InterPro" id="IPR005537">
    <property type="entry name" value="RAMP_III_fam"/>
</dbReference>
<evidence type="ECO:0000313" key="8">
    <source>
        <dbReference type="EMBL" id="ALT68965.1"/>
    </source>
</evidence>
<feature type="domain" description="CRISPR type III-associated protein" evidence="7">
    <location>
        <begin position="11"/>
        <end position="227"/>
    </location>
</feature>
<dbReference type="GO" id="GO:0003723">
    <property type="term" value="F:RNA binding"/>
    <property type="evidence" value="ECO:0007669"/>
    <property type="project" value="UniProtKB-KW"/>
</dbReference>
<dbReference type="GeneID" id="26736142"/>
<dbReference type="KEGG" id="mmil:sm9_1182"/>
<dbReference type="PATRIC" id="fig|230361.4.peg.1222"/>
<dbReference type="RefSeq" id="WP_058739239.1">
    <property type="nucleotide sequence ID" value="NZ_CP011266.1"/>
</dbReference>
<evidence type="ECO:0000313" key="9">
    <source>
        <dbReference type="Proteomes" id="UP000067738"/>
    </source>
</evidence>
<dbReference type="GO" id="GO:0051607">
    <property type="term" value="P:defense response to virus"/>
    <property type="evidence" value="ECO:0007669"/>
    <property type="project" value="UniProtKB-KW"/>
</dbReference>
<proteinExistence type="inferred from homology"/>
<dbReference type="NCBIfam" id="TIGR01899">
    <property type="entry name" value="cas_TM1807_csm5"/>
    <property type="match status" value="1"/>
</dbReference>
<evidence type="ECO:0000256" key="6">
    <source>
        <dbReference type="ARBA" id="ARBA00031720"/>
    </source>
</evidence>
<gene>
    <name evidence="8" type="ORF">sm9_1182</name>
</gene>
<keyword evidence="9" id="KW-1185">Reference proteome</keyword>
<accession>A0A0U2SJ44</accession>
<protein>
    <recommendedName>
        <fullName evidence="3">CRISPR system Cms protein Csm5</fullName>
    </recommendedName>
    <alternativeName>
        <fullName evidence="6">CRISPR type III A-associated protein Csm5</fullName>
    </alternativeName>
</protein>
<evidence type="ECO:0000256" key="1">
    <source>
        <dbReference type="ARBA" id="ARBA00003088"/>
    </source>
</evidence>
<evidence type="ECO:0000256" key="3">
    <source>
        <dbReference type="ARBA" id="ARBA00016113"/>
    </source>
</evidence>
<evidence type="ECO:0000256" key="4">
    <source>
        <dbReference type="ARBA" id="ARBA00022884"/>
    </source>
</evidence>
<dbReference type="PANTHER" id="PTHR38007">
    <property type="entry name" value="CRISPR SYSTEM CMS PROTEIN CSM5"/>
    <property type="match status" value="1"/>
</dbReference>
<comment type="function">
    <text evidence="1">This subunit might be involved in maturation of a crRNA intermediate to its mature form.</text>
</comment>
<sequence length="383" mass="44443">MKISEKYNFNIRTITPVHIGSGEEYLVSELIKVKSKYNRINLLKYFKSLDNEEKQNKFIEDLCENKAVFDKVREDCIRYSFTLNGSDDFNEDNKINENIKVFNESYIPGSSIKGAIRTALLYKYFNDADINKVVVNGEINKSLVNSYFQLDDDAKKDILKFLKISDSSTTENLKVYKASRARPRYSLDKKKNSKDKSGPKPNFKKGIPIYLESISLTKDLLSFSITMNYDEKTYDLLNFDDKKIEMLKMDKILKAIHDFSNDLIEHEIKFCEKYNLPKLKKFYGNLKNKNDEKSPVLKIGYGSGLLATSLALKVKNSNSNLYNDIKKIILEDLEKENNKSDEKKDKKISKDDFPISRIIIDKNKNEDISMGWIKLELCDDDEV</sequence>
<dbReference type="Pfam" id="PF03787">
    <property type="entry name" value="RAMPs"/>
    <property type="match status" value="1"/>
</dbReference>
<dbReference type="InterPro" id="IPR010173">
    <property type="entry name" value="CRISPR-assoc_Csm5"/>
</dbReference>
<evidence type="ECO:0000256" key="5">
    <source>
        <dbReference type="ARBA" id="ARBA00023118"/>
    </source>
</evidence>
<keyword evidence="4" id="KW-0694">RNA-binding</keyword>
<dbReference type="PANTHER" id="PTHR38007:SF1">
    <property type="entry name" value="CRISPR SYSTEM CMS PROTEIN CSM5"/>
    <property type="match status" value="1"/>
</dbReference>
<keyword evidence="5" id="KW-0051">Antiviral defense</keyword>
<dbReference type="EMBL" id="CP011266">
    <property type="protein sequence ID" value="ALT68965.1"/>
    <property type="molecule type" value="Genomic_DNA"/>
</dbReference>
<comment type="similarity">
    <text evidence="2">Belongs to the CRISPR-associated Csm5 family.</text>
</comment>
<organism evidence="8 9">
    <name type="scientific">Methanobrevibacter millerae</name>
    <dbReference type="NCBI Taxonomy" id="230361"/>
    <lineage>
        <taxon>Archaea</taxon>
        <taxon>Methanobacteriati</taxon>
        <taxon>Methanobacteriota</taxon>
        <taxon>Methanomada group</taxon>
        <taxon>Methanobacteria</taxon>
        <taxon>Methanobacteriales</taxon>
        <taxon>Methanobacteriaceae</taxon>
        <taxon>Methanobrevibacter</taxon>
    </lineage>
</organism>